<proteinExistence type="predicted"/>
<organism evidence="2 3">
    <name type="scientific">Psilocybe cf. subviscida</name>
    <dbReference type="NCBI Taxonomy" id="2480587"/>
    <lineage>
        <taxon>Eukaryota</taxon>
        <taxon>Fungi</taxon>
        <taxon>Dikarya</taxon>
        <taxon>Basidiomycota</taxon>
        <taxon>Agaricomycotina</taxon>
        <taxon>Agaricomycetes</taxon>
        <taxon>Agaricomycetidae</taxon>
        <taxon>Agaricales</taxon>
        <taxon>Agaricineae</taxon>
        <taxon>Strophariaceae</taxon>
        <taxon>Psilocybe</taxon>
    </lineage>
</organism>
<feature type="region of interest" description="Disordered" evidence="1">
    <location>
        <begin position="359"/>
        <end position="480"/>
    </location>
</feature>
<evidence type="ECO:0000313" key="2">
    <source>
        <dbReference type="EMBL" id="KAF5325555.1"/>
    </source>
</evidence>
<feature type="compositionally biased region" description="Basic residues" evidence="1">
    <location>
        <begin position="404"/>
        <end position="416"/>
    </location>
</feature>
<feature type="region of interest" description="Disordered" evidence="1">
    <location>
        <begin position="78"/>
        <end position="157"/>
    </location>
</feature>
<dbReference type="EMBL" id="JAACJJ010000015">
    <property type="protein sequence ID" value="KAF5325555.1"/>
    <property type="molecule type" value="Genomic_DNA"/>
</dbReference>
<gene>
    <name evidence="2" type="ORF">D9619_009685</name>
</gene>
<feature type="compositionally biased region" description="Basic and acidic residues" evidence="1">
    <location>
        <begin position="132"/>
        <end position="147"/>
    </location>
</feature>
<sequence length="480" mass="54244">MDEVGHHSHSLVPLHLAGRTASSACSAYFLVSSTMSSQRRVSAKLHKELQSYSSLLRALRVQDIMDVTKQLKQRNPFALTPLDTREDELGSADDDEETPSNSSTRHPISASPEPPQSSGQPVAGPSSSPMQLDREYAKPKGKEKEKSTAPAQKRRVRDNWTRWPLPVNDVLKPEWSLDDEVGFIVSQLMKTRPPRPDFPVSVAQIGDPHETGDLHAYAPRILEFDPEDPDNPFYVPYITSVVSEYLSWLLALLASHMPARAAAMQNRIEPLNWRAVIDVVVSCGVPEFSNTQIVSNVIERMEAIYGPSILDVEGSKATRYRAVERMKDKEKGQETFTKTFTDETSKYWQFDPLMIREDPESKRWQPRGHRVRRHDEREFRPRKSNRVAKASQNATKVKDAAKTASKRKKANKKKTKQNTDEMTDQEIPEPPSPVQRSPTPPQTQSEAGSSTQPDTSVRRSSRPRRSALSYELRSFLPPID</sequence>
<protein>
    <submittedName>
        <fullName evidence="2">Uncharacterized protein</fullName>
    </submittedName>
</protein>
<keyword evidence="3" id="KW-1185">Reference proteome</keyword>
<name>A0A8H5F6F8_9AGAR</name>
<comment type="caution">
    <text evidence="2">The sequence shown here is derived from an EMBL/GenBank/DDBJ whole genome shotgun (WGS) entry which is preliminary data.</text>
</comment>
<feature type="compositionally biased region" description="Polar residues" evidence="1">
    <location>
        <begin position="116"/>
        <end position="130"/>
    </location>
</feature>
<dbReference type="Proteomes" id="UP000567179">
    <property type="component" value="Unassembled WGS sequence"/>
</dbReference>
<feature type="compositionally biased region" description="Acidic residues" evidence="1">
    <location>
        <begin position="89"/>
        <end position="98"/>
    </location>
</feature>
<evidence type="ECO:0000313" key="3">
    <source>
        <dbReference type="Proteomes" id="UP000567179"/>
    </source>
</evidence>
<evidence type="ECO:0000256" key="1">
    <source>
        <dbReference type="SAM" id="MobiDB-lite"/>
    </source>
</evidence>
<reference evidence="2 3" key="1">
    <citation type="journal article" date="2020" name="ISME J.">
        <title>Uncovering the hidden diversity of litter-decomposition mechanisms in mushroom-forming fungi.</title>
        <authorList>
            <person name="Floudas D."/>
            <person name="Bentzer J."/>
            <person name="Ahren D."/>
            <person name="Johansson T."/>
            <person name="Persson P."/>
            <person name="Tunlid A."/>
        </authorList>
    </citation>
    <scope>NUCLEOTIDE SEQUENCE [LARGE SCALE GENOMIC DNA]</scope>
    <source>
        <strain evidence="2 3">CBS 101986</strain>
    </source>
</reference>
<feature type="compositionally biased region" description="Pro residues" evidence="1">
    <location>
        <begin position="428"/>
        <end position="441"/>
    </location>
</feature>
<dbReference type="AlphaFoldDB" id="A0A8H5F6F8"/>
<dbReference type="OrthoDB" id="3260379at2759"/>
<accession>A0A8H5F6F8</accession>